<dbReference type="eggNOG" id="ENOG5033F8D">
    <property type="taxonomic scope" value="Bacteria"/>
</dbReference>
<dbReference type="InterPro" id="IPR045630">
    <property type="entry name" value="DUF6316"/>
</dbReference>
<dbReference type="AlphaFoldDB" id="A0A059L7Z0"/>
<comment type="caution">
    <text evidence="2">The sequence shown here is derived from an EMBL/GenBank/DDBJ whole genome shotgun (WGS) entry which is preliminary data.</text>
</comment>
<evidence type="ECO:0000313" key="2">
    <source>
        <dbReference type="EMBL" id="KDD70099.1"/>
    </source>
</evidence>
<name>A0A059L7Z0_9PSED</name>
<dbReference type="EMBL" id="AZQQ01000063">
    <property type="protein sequence ID" value="KDD70099.1"/>
    <property type="molecule type" value="Genomic_DNA"/>
</dbReference>
<protein>
    <submittedName>
        <fullName evidence="2">Thiolase</fullName>
    </submittedName>
</protein>
<dbReference type="Proteomes" id="UP000026739">
    <property type="component" value="Unassembled WGS sequence"/>
</dbReference>
<evidence type="ECO:0000259" key="1">
    <source>
        <dbReference type="Pfam" id="PF19837"/>
    </source>
</evidence>
<sequence>MHKLMEFANRNIPQEIAMYGKRAQDNAPATHFRCDRVCRVNGDLYFSTRENTLEGPFENPEKLAREVQAYIERMLLLRMSL</sequence>
<gene>
    <name evidence="2" type="ORF">V466_05625</name>
</gene>
<proteinExistence type="predicted"/>
<accession>A0A059L7Z0</accession>
<evidence type="ECO:0000313" key="3">
    <source>
        <dbReference type="Proteomes" id="UP000026739"/>
    </source>
</evidence>
<dbReference type="Pfam" id="PF19837">
    <property type="entry name" value="DUF6316"/>
    <property type="match status" value="1"/>
</dbReference>
<organism evidence="2 3">
    <name type="scientific">Pseudomonas mandelii PD30</name>
    <dbReference type="NCBI Taxonomy" id="1419583"/>
    <lineage>
        <taxon>Bacteria</taxon>
        <taxon>Pseudomonadati</taxon>
        <taxon>Pseudomonadota</taxon>
        <taxon>Gammaproteobacteria</taxon>
        <taxon>Pseudomonadales</taxon>
        <taxon>Pseudomonadaceae</taxon>
        <taxon>Pseudomonas</taxon>
    </lineage>
</organism>
<feature type="domain" description="DUF6316" evidence="1">
    <location>
        <begin position="22"/>
        <end position="74"/>
    </location>
</feature>
<reference evidence="2 3" key="1">
    <citation type="submission" date="2013-12" db="EMBL/GenBank/DDBJ databases">
        <authorList>
            <person name="Formusa P.A."/>
            <person name="Habash M."/>
            <person name="Lee H."/>
            <person name="Trevors J.T."/>
        </authorList>
    </citation>
    <scope>NUCLEOTIDE SEQUENCE [LARGE SCALE GENOMIC DNA]</scope>
    <source>
        <strain evidence="2 3">PD30</strain>
    </source>
</reference>